<keyword evidence="6 8" id="KW-0206">Cytoskeleton</keyword>
<keyword evidence="7 8" id="KW-0413">Isomerase</keyword>
<protein>
    <recommendedName>
        <fullName evidence="8">Katanin p60 ATPase-containing subunit A-like 2</fullName>
        <shortName evidence="8">Katanin p60 subunit A-like 2</shortName>
        <ecNumber evidence="8">5.6.1.1</ecNumber>
    </recommendedName>
    <alternativeName>
        <fullName evidence="8">p60 katanin-like 2</fullName>
    </alternativeName>
</protein>
<feature type="region of interest" description="Disordered" evidence="9">
    <location>
        <begin position="216"/>
        <end position="244"/>
    </location>
</feature>
<keyword evidence="12" id="KW-1185">Reference proteome</keyword>
<proteinExistence type="inferred from homology"/>
<evidence type="ECO:0000256" key="2">
    <source>
        <dbReference type="ARBA" id="ARBA00022490"/>
    </source>
</evidence>
<dbReference type="InterPro" id="IPR003593">
    <property type="entry name" value="AAA+_ATPase"/>
</dbReference>
<dbReference type="InterPro" id="IPR003959">
    <property type="entry name" value="ATPase_AAA_core"/>
</dbReference>
<dbReference type="PANTHER" id="PTHR23074">
    <property type="entry name" value="AAA DOMAIN-CONTAINING"/>
    <property type="match status" value="1"/>
</dbReference>
<dbReference type="GO" id="GO:0005737">
    <property type="term" value="C:cytoplasm"/>
    <property type="evidence" value="ECO:0007669"/>
    <property type="project" value="UniProtKB-SubCell"/>
</dbReference>
<dbReference type="STRING" id="3088.A0A383VC06"/>
<gene>
    <name evidence="8" type="primary">KATNAL2</name>
    <name evidence="11" type="ORF">BQ4739_LOCUS2444</name>
</gene>
<dbReference type="Proteomes" id="UP000256970">
    <property type="component" value="Unassembled WGS sequence"/>
</dbReference>
<dbReference type="SUPFAM" id="SSF52540">
    <property type="entry name" value="P-loop containing nucleoside triphosphate hydrolases"/>
    <property type="match status" value="1"/>
</dbReference>
<dbReference type="PROSITE" id="PS50896">
    <property type="entry name" value="LISH"/>
    <property type="match status" value="1"/>
</dbReference>
<evidence type="ECO:0000313" key="12">
    <source>
        <dbReference type="Proteomes" id="UP000256970"/>
    </source>
</evidence>
<dbReference type="GO" id="GO:0016887">
    <property type="term" value="F:ATP hydrolysis activity"/>
    <property type="evidence" value="ECO:0007669"/>
    <property type="project" value="InterPro"/>
</dbReference>
<dbReference type="InterPro" id="IPR006594">
    <property type="entry name" value="LisH"/>
</dbReference>
<dbReference type="GO" id="GO:0008017">
    <property type="term" value="F:microtubule binding"/>
    <property type="evidence" value="ECO:0007669"/>
    <property type="project" value="UniProtKB-UniRule"/>
</dbReference>
<feature type="compositionally biased region" description="Low complexity" evidence="9">
    <location>
        <begin position="146"/>
        <end position="160"/>
    </location>
</feature>
<evidence type="ECO:0000256" key="1">
    <source>
        <dbReference type="ARBA" id="ARBA00004647"/>
    </source>
</evidence>
<dbReference type="InterPro" id="IPR027417">
    <property type="entry name" value="P-loop_NTPase"/>
</dbReference>
<feature type="binding site" evidence="8">
    <location>
        <begin position="322"/>
        <end position="329"/>
    </location>
    <ligand>
        <name>ATP</name>
        <dbReference type="ChEBI" id="CHEBI:30616"/>
    </ligand>
</feature>
<evidence type="ECO:0000313" key="11">
    <source>
        <dbReference type="EMBL" id="SZX61886.1"/>
    </source>
</evidence>
<comment type="similarity">
    <text evidence="8">Belongs to the AAA ATPase family. Katanin p60 subunit A1 subfamily. A-like 2 sub-subfamily.</text>
</comment>
<dbReference type="InterPro" id="IPR027497">
    <property type="entry name" value="Katanin_p60_AL2"/>
</dbReference>
<feature type="domain" description="AAA+ ATPase" evidence="10">
    <location>
        <begin position="314"/>
        <end position="466"/>
    </location>
</feature>
<keyword evidence="3 8" id="KW-0493">Microtubule</keyword>
<dbReference type="Gene3D" id="3.40.50.300">
    <property type="entry name" value="P-loop containing nucleotide triphosphate hydrolases"/>
    <property type="match status" value="1"/>
</dbReference>
<feature type="compositionally biased region" description="Low complexity" evidence="9">
    <location>
        <begin position="172"/>
        <end position="195"/>
    </location>
</feature>
<comment type="subcellular location">
    <subcellularLocation>
        <location evidence="1 8">Cytoplasm</location>
        <location evidence="1 8">Cytoskeleton</location>
        <location evidence="1 8">Spindle pole</location>
    </subcellularLocation>
    <subcellularLocation>
        <location evidence="8">Cytoplasm</location>
        <location evidence="8">Cytoskeleton</location>
    </subcellularLocation>
    <subcellularLocation>
        <location evidence="8">Cytoplasm</location>
    </subcellularLocation>
    <subcellularLocation>
        <location evidence="8">Cytoplasm</location>
        <location evidence="8">Cytoskeleton</location>
        <location evidence="8">Spindle</location>
    </subcellularLocation>
    <text evidence="8">Localizes within the cytoplasm, partially overlapping with microtubules in interphase and to the mitotic spindle and spindle poles during mitosis.</text>
</comment>
<dbReference type="AlphaFoldDB" id="A0A383VC06"/>
<keyword evidence="2 8" id="KW-0963">Cytoplasm</keyword>
<dbReference type="SMART" id="SM00382">
    <property type="entry name" value="AAA"/>
    <property type="match status" value="1"/>
</dbReference>
<sequence length="598" mass="63420">MDSLLVKAAAKGREAQARQEQERRRALIVLVLRHLLDQGYIEAHERLSAESNVSLTKVDAADNIDLLCILQEFEDGYEAKYGRRPKLVRRVSSEEAGLGVARPGCRRQTSLSQHHDSTAAGGSNAPTIPAPISGQLAARQRREKGAAAATAAAATSSPAAYQRGASFNSSKQQQQQQQQQQQKAADPASSSSTADVPQQSGITAAPLIQISGQSCTTVQPAAAGSKQRGSGGPGSSDGSDDEDFHATRLLKPLPTSLLGDLRELGSAISRDIYLDSPNVHWGDIAGLDEAKRLLKESVVLPLKYPQLFTGLLAPWRGLLLYGPPGTGKTLLAKAVATQCRTTFFNISASSIISKWRGDSEKLVRVLFDLARHHAPSTIFLDEIDALMGARGAEGEHEASRRMKTELLIQMDGLMGKKQQGGKPGSSSSSSAEEPQVFVLAATNMPWELDMALLRRLEKRILVPLPGLQARRAMLGALLGQRIAAEVDLDGLAAATAGYSGSDVTVVAKEAAMRPLRRLMAVLEPSVYTSAEGQSSSSSSKVSSTTSKGAAAGSSEATAMELGPVTAEDVAAALAATKPSAQAYEAHYEEFSMKYGQVV</sequence>
<dbReference type="GO" id="GO:0008568">
    <property type="term" value="F:microtubule severing ATPase activity"/>
    <property type="evidence" value="ECO:0007669"/>
    <property type="project" value="UniProtKB-EC"/>
</dbReference>
<evidence type="ECO:0000256" key="6">
    <source>
        <dbReference type="ARBA" id="ARBA00023212"/>
    </source>
</evidence>
<evidence type="ECO:0000256" key="9">
    <source>
        <dbReference type="SAM" id="MobiDB-lite"/>
    </source>
</evidence>
<dbReference type="PANTHER" id="PTHR23074:SF78">
    <property type="entry name" value="KATANIN P60 ATPASE-CONTAINING SUBUNIT A-LIKE 2"/>
    <property type="match status" value="1"/>
</dbReference>
<dbReference type="InterPro" id="IPR003960">
    <property type="entry name" value="ATPase_AAA_CS"/>
</dbReference>
<feature type="region of interest" description="Disordered" evidence="9">
    <location>
        <begin position="93"/>
        <end position="198"/>
    </location>
</feature>
<dbReference type="EMBL" id="FNXT01000183">
    <property type="protein sequence ID" value="SZX61886.1"/>
    <property type="molecule type" value="Genomic_DNA"/>
</dbReference>
<dbReference type="GO" id="GO:0005524">
    <property type="term" value="F:ATP binding"/>
    <property type="evidence" value="ECO:0007669"/>
    <property type="project" value="UniProtKB-KW"/>
</dbReference>
<dbReference type="SMART" id="SM00667">
    <property type="entry name" value="LisH"/>
    <property type="match status" value="1"/>
</dbReference>
<keyword evidence="4 8" id="KW-0547">Nucleotide-binding</keyword>
<evidence type="ECO:0000256" key="5">
    <source>
        <dbReference type="ARBA" id="ARBA00022840"/>
    </source>
</evidence>
<dbReference type="PROSITE" id="PS00674">
    <property type="entry name" value="AAA"/>
    <property type="match status" value="1"/>
</dbReference>
<evidence type="ECO:0000256" key="7">
    <source>
        <dbReference type="ARBA" id="ARBA00023235"/>
    </source>
</evidence>
<evidence type="ECO:0000256" key="3">
    <source>
        <dbReference type="ARBA" id="ARBA00022701"/>
    </source>
</evidence>
<dbReference type="InterPro" id="IPR050304">
    <property type="entry name" value="MT-severing_AAA_ATPase"/>
</dbReference>
<dbReference type="HAMAP" id="MF_03025">
    <property type="entry name" value="Katanin_p60_AL2"/>
    <property type="match status" value="1"/>
</dbReference>
<dbReference type="CDD" id="cd19509">
    <property type="entry name" value="RecA-like_VPS4-like"/>
    <property type="match status" value="1"/>
</dbReference>
<dbReference type="Pfam" id="PF17862">
    <property type="entry name" value="AAA_lid_3"/>
    <property type="match status" value="1"/>
</dbReference>
<dbReference type="FunFam" id="3.40.50.300:FF:000159">
    <property type="entry name" value="Katanin p60 ATPase-containing subunit A1"/>
    <property type="match status" value="1"/>
</dbReference>
<organism evidence="11 12">
    <name type="scientific">Tetradesmus obliquus</name>
    <name type="common">Green alga</name>
    <name type="synonym">Acutodesmus obliquus</name>
    <dbReference type="NCBI Taxonomy" id="3088"/>
    <lineage>
        <taxon>Eukaryota</taxon>
        <taxon>Viridiplantae</taxon>
        <taxon>Chlorophyta</taxon>
        <taxon>core chlorophytes</taxon>
        <taxon>Chlorophyceae</taxon>
        <taxon>CS clade</taxon>
        <taxon>Sphaeropleales</taxon>
        <taxon>Scenedesmaceae</taxon>
        <taxon>Tetradesmus</taxon>
    </lineage>
</organism>
<dbReference type="GO" id="GO:0005874">
    <property type="term" value="C:microtubule"/>
    <property type="evidence" value="ECO:0007669"/>
    <property type="project" value="UniProtKB-KW"/>
</dbReference>
<dbReference type="Gene3D" id="1.10.8.60">
    <property type="match status" value="1"/>
</dbReference>
<evidence type="ECO:0000256" key="4">
    <source>
        <dbReference type="ARBA" id="ARBA00022741"/>
    </source>
</evidence>
<evidence type="ECO:0000256" key="8">
    <source>
        <dbReference type="HAMAP-Rule" id="MF_03025"/>
    </source>
</evidence>
<dbReference type="EC" id="5.6.1.1" evidence="8"/>
<accession>A0A383VC06</accession>
<comment type="function">
    <text evidence="8">Severs microtubules in vitro in an ATP-dependent manner. This activity may promote rapid reorganization of cellular microtubule arrays.</text>
</comment>
<feature type="region of interest" description="Disordered" evidence="9">
    <location>
        <begin position="530"/>
        <end position="556"/>
    </location>
</feature>
<comment type="catalytic activity">
    <reaction evidence="8">
        <text>n ATP + n H2O + a microtubule = n ADP + n phosphate + (n+1) alpha/beta tubulin heterodimers.</text>
        <dbReference type="EC" id="5.6.1.1"/>
    </reaction>
</comment>
<reference evidence="11 12" key="1">
    <citation type="submission" date="2016-10" db="EMBL/GenBank/DDBJ databases">
        <authorList>
            <person name="Cai Z."/>
        </authorList>
    </citation>
    <scope>NUCLEOTIDE SEQUENCE [LARGE SCALE GENOMIC DNA]</scope>
</reference>
<dbReference type="Pfam" id="PF00004">
    <property type="entry name" value="AAA"/>
    <property type="match status" value="1"/>
</dbReference>
<dbReference type="GO" id="GO:0051013">
    <property type="term" value="P:microtubule severing"/>
    <property type="evidence" value="ECO:0007669"/>
    <property type="project" value="UniProtKB-UniRule"/>
</dbReference>
<dbReference type="InterPro" id="IPR041569">
    <property type="entry name" value="AAA_lid_3"/>
</dbReference>
<keyword evidence="5 8" id="KW-0067">ATP-binding</keyword>
<name>A0A383VC06_TETOB</name>
<dbReference type="GO" id="GO:0000922">
    <property type="term" value="C:spindle pole"/>
    <property type="evidence" value="ECO:0007669"/>
    <property type="project" value="UniProtKB-SubCell"/>
</dbReference>
<evidence type="ECO:0000259" key="10">
    <source>
        <dbReference type="SMART" id="SM00382"/>
    </source>
</evidence>